<dbReference type="InterPro" id="IPR023214">
    <property type="entry name" value="HAD_sf"/>
</dbReference>
<dbReference type="InterPro" id="IPR036412">
    <property type="entry name" value="HAD-like_sf"/>
</dbReference>
<evidence type="ECO:0000256" key="1">
    <source>
        <dbReference type="ARBA" id="ARBA00009589"/>
    </source>
</evidence>
<dbReference type="GO" id="GO:0046037">
    <property type="term" value="P:GMP metabolic process"/>
    <property type="evidence" value="ECO:0007669"/>
    <property type="project" value="UniProtKB-ARBA"/>
</dbReference>
<protein>
    <submittedName>
        <fullName evidence="7">5'-nucleotidase domain containing 4</fullName>
    </submittedName>
</protein>
<dbReference type="NCBIfam" id="TIGR02244">
    <property type="entry name" value="HAD-IG-Ncltidse"/>
    <property type="match status" value="1"/>
</dbReference>
<evidence type="ECO:0000256" key="2">
    <source>
        <dbReference type="ARBA" id="ARBA00022723"/>
    </source>
</evidence>
<dbReference type="GO" id="GO:0046054">
    <property type="term" value="P:dGMP metabolic process"/>
    <property type="evidence" value="ECO:0007669"/>
    <property type="project" value="UniProtKB-ARBA"/>
</dbReference>
<proteinExistence type="inferred from homology"/>
<feature type="binding site" evidence="6">
    <location>
        <position position="40"/>
    </location>
    <ligand>
        <name>GMP</name>
        <dbReference type="ChEBI" id="CHEBI:58115"/>
    </ligand>
</feature>
<keyword evidence="3" id="KW-0378">Hydrolase</keyword>
<dbReference type="Gene3D" id="3.40.50.1000">
    <property type="entry name" value="HAD superfamily/HAD-like"/>
    <property type="match status" value="2"/>
</dbReference>
<accession>A0A8C4LCN8</accession>
<dbReference type="CDD" id="cd07522">
    <property type="entry name" value="HAD_cN-II"/>
    <property type="match status" value="1"/>
</dbReference>
<dbReference type="Ensembl" id="ENSEAST00005009908.2">
    <property type="protein sequence ID" value="ENSEASP00005009100.2"/>
    <property type="gene ID" value="ENSEASG00005006510.2"/>
</dbReference>
<organism evidence="7 8">
    <name type="scientific">Equus asinus</name>
    <name type="common">Donkey</name>
    <name type="synonym">Equus africanus asinus</name>
    <dbReference type="NCBI Taxonomy" id="9793"/>
    <lineage>
        <taxon>Eukaryota</taxon>
        <taxon>Metazoa</taxon>
        <taxon>Chordata</taxon>
        <taxon>Craniata</taxon>
        <taxon>Vertebrata</taxon>
        <taxon>Euteleostomi</taxon>
        <taxon>Mammalia</taxon>
        <taxon>Eutheria</taxon>
        <taxon>Laurasiatheria</taxon>
        <taxon>Perissodactyla</taxon>
        <taxon>Equidae</taxon>
        <taxon>Equus</taxon>
    </lineage>
</organism>
<comment type="cofactor">
    <cofactor evidence="6">
        <name>Mg(2+)</name>
        <dbReference type="ChEBI" id="CHEBI:18420"/>
    </cofactor>
    <text evidence="6">Binds 1 Mg(2+) ion per subunit.</text>
</comment>
<name>A0A8C4LCN8_EQUAS</name>
<keyword evidence="8" id="KW-1185">Reference proteome</keyword>
<evidence type="ECO:0000256" key="5">
    <source>
        <dbReference type="PIRSR" id="PIRSR017434-1"/>
    </source>
</evidence>
<feature type="active site" description="Nucleophile" evidence="5">
    <location>
        <position position="38"/>
    </location>
</feature>
<reference evidence="7" key="2">
    <citation type="submission" date="2025-08" db="UniProtKB">
        <authorList>
            <consortium name="Ensembl"/>
        </authorList>
    </citation>
    <scope>IDENTIFICATION</scope>
</reference>
<dbReference type="GO" id="GO:0046872">
    <property type="term" value="F:metal ion binding"/>
    <property type="evidence" value="ECO:0007669"/>
    <property type="project" value="UniProtKB-KW"/>
</dbReference>
<dbReference type="Proteomes" id="UP000694387">
    <property type="component" value="Chromosome 6"/>
</dbReference>
<sequence length="491" mass="55475">MASVEPRGEPQGLEQDWHQRIFVNRSLALGKIRCFGFDMDYTLAAYKSPAYEALAFELLLERLVCVGYPHEILRYTYDPTFPTRGLVFDVLYGNLLKVDAHGNVLLGAHGFTFLLDPPLPRAEIWSFYPSKFIQRDNLQRFHILNTLFNLPETYLYACLVDFFSGCSRYTNCDTGYQHGNVFMSFRSLFQDVTDAMDNIHHGCLKEKTLEDLEKYVEKDARIPILLGKMKEVGKVFLATNSSYNYTDAIMTYLFGVGEAEASARPWRSYFDLIVVDTHKPCFFAEGTVLRQVNTVMAGAEDSGKLRVGTYTGPHQHCAVYSGGSSDVVCELLGVRGKDILYIGDHIFGDILKSKKQQGWRTCLVVPELSREVDIWAQEKERMELLKRLDMHLADLYQHMDGSSRGLQVINSTKREIWMPHESVVEQERANLDCASHLLSYSRKLQRVPLLGTLCLSPCPLPPAPGLAGKVGGICKCRRNEGEEGPIPGERG</sequence>
<gene>
    <name evidence="7" type="primary">NT5DC4</name>
</gene>
<dbReference type="PANTHER" id="PTHR12103:SF18">
    <property type="entry name" value="5'-NUCLEOTIDASE DOMAIN-CONTAINING PROTEIN 4"/>
    <property type="match status" value="1"/>
</dbReference>
<evidence type="ECO:0000256" key="3">
    <source>
        <dbReference type="ARBA" id="ARBA00022801"/>
    </source>
</evidence>
<evidence type="ECO:0000313" key="7">
    <source>
        <dbReference type="Ensembl" id="ENSEASP00005009100.2"/>
    </source>
</evidence>
<dbReference type="PIRSF" id="PIRSF017434">
    <property type="entry name" value="Purine_5'-nucleotidase"/>
    <property type="match status" value="1"/>
</dbReference>
<dbReference type="Pfam" id="PF05761">
    <property type="entry name" value="5_nucleotid"/>
    <property type="match status" value="1"/>
</dbReference>
<dbReference type="FunFam" id="3.40.50.1000:FF:000021">
    <property type="entry name" value="NT5C2 isoform 1"/>
    <property type="match status" value="1"/>
</dbReference>
<feature type="binding site" evidence="6">
    <location>
        <position position="38"/>
    </location>
    <ligand>
        <name>Mg(2+)</name>
        <dbReference type="ChEBI" id="CHEBI:18420"/>
    </ligand>
</feature>
<dbReference type="InterPro" id="IPR008380">
    <property type="entry name" value="HAD-SF_hydro_IG_5-nucl"/>
</dbReference>
<evidence type="ECO:0000256" key="6">
    <source>
        <dbReference type="PIRSR" id="PIRSR017434-2"/>
    </source>
</evidence>
<comment type="similarity">
    <text evidence="1">Belongs to the 5'(3')-deoxyribonucleotidase family.</text>
</comment>
<dbReference type="PANTHER" id="PTHR12103">
    <property type="entry name" value="5'-NUCLEOTIDASE DOMAIN-CONTAINING"/>
    <property type="match status" value="1"/>
</dbReference>
<evidence type="ECO:0000313" key="8">
    <source>
        <dbReference type="Proteomes" id="UP000694387"/>
    </source>
</evidence>
<reference evidence="7 8" key="1">
    <citation type="journal article" date="2020" name="Nat. Commun.">
        <title>Donkey genomes provide new insights into domestication and selection for coat color.</title>
        <authorList>
            <person name="Wang"/>
            <person name="C."/>
            <person name="Li"/>
            <person name="H."/>
            <person name="Guo"/>
            <person name="Y."/>
            <person name="Huang"/>
            <person name="J."/>
            <person name="Sun"/>
            <person name="Y."/>
            <person name="Min"/>
            <person name="J."/>
            <person name="Wang"/>
            <person name="J."/>
            <person name="Fang"/>
            <person name="X."/>
            <person name="Zhao"/>
            <person name="Z."/>
            <person name="Wang"/>
            <person name="S."/>
            <person name="Zhang"/>
            <person name="Y."/>
            <person name="Liu"/>
            <person name="Q."/>
            <person name="Jiang"/>
            <person name="Q."/>
            <person name="Wang"/>
            <person name="X."/>
            <person name="Guo"/>
            <person name="Y."/>
            <person name="Yang"/>
            <person name="C."/>
            <person name="Wang"/>
            <person name="Y."/>
            <person name="Tian"/>
            <person name="F."/>
            <person name="Zhuang"/>
            <person name="G."/>
            <person name="Fan"/>
            <person name="Y."/>
            <person name="Gao"/>
            <person name="Q."/>
            <person name="Li"/>
            <person name="Y."/>
            <person name="Ju"/>
            <person name="Z."/>
            <person name="Li"/>
            <person name="J."/>
            <person name="Li"/>
            <person name="R."/>
            <person name="Hou"/>
            <person name="M."/>
            <person name="Yang"/>
            <person name="G."/>
            <person name="Liu"/>
            <person name="G."/>
            <person name="Liu"/>
            <person name="W."/>
            <person name="Guo"/>
            <person name="J."/>
            <person name="Pan"/>
            <person name="S."/>
            <person name="Fan"/>
            <person name="G."/>
            <person name="Zhang"/>
            <person name="W."/>
            <person name="Zhang"/>
            <person name="R."/>
            <person name="Yu"/>
            <person name="J."/>
            <person name="Zhang"/>
            <person name="X."/>
            <person name="Yin"/>
            <person name="Q."/>
            <person name="Ji"/>
            <person name="C."/>
            <person name="Jin"/>
            <person name="Y."/>
            <person name="Yue"/>
            <person name="G."/>
            <person name="Liu"/>
            <person name="M."/>
            <person name="Xu"/>
            <person name="J."/>
            <person name="Liu"/>
            <person name="S."/>
            <person name="Jordana"/>
            <person name="J."/>
            <person name="Noce"/>
            <person name="A."/>
            <person name="Amills"/>
            <person name="M."/>
            <person name="Wu"/>
            <person name="D.D."/>
            <person name="Li"/>
            <person name="S."/>
            <person name="Zhou"/>
            <person name="X. and Zhong"/>
            <person name="J."/>
        </authorList>
    </citation>
    <scope>NUCLEOTIDE SEQUENCE [LARGE SCALE GENOMIC DNA]</scope>
</reference>
<dbReference type="GO" id="GO:0008253">
    <property type="term" value="F:5'-nucleotidase activity"/>
    <property type="evidence" value="ECO:0007669"/>
    <property type="project" value="TreeGrafter"/>
</dbReference>
<keyword evidence="2 6" id="KW-0479">Metal-binding</keyword>
<dbReference type="AlphaFoldDB" id="A0A8C4LCN8"/>
<feature type="active site" description="Proton donor" evidence="5">
    <location>
        <position position="40"/>
    </location>
</feature>
<evidence type="ECO:0000256" key="4">
    <source>
        <dbReference type="ARBA" id="ARBA00022842"/>
    </source>
</evidence>
<dbReference type="GeneTree" id="ENSGT00940000162631"/>
<feature type="binding site" evidence="6">
    <location>
        <position position="344"/>
    </location>
    <ligand>
        <name>Mg(2+)</name>
        <dbReference type="ChEBI" id="CHEBI:18420"/>
    </ligand>
</feature>
<dbReference type="InterPro" id="IPR016695">
    <property type="entry name" value="Pur_nucleotidase"/>
</dbReference>
<keyword evidence="4 6" id="KW-0460">Magnesium</keyword>
<reference evidence="7" key="3">
    <citation type="submission" date="2025-09" db="UniProtKB">
        <authorList>
            <consortium name="Ensembl"/>
        </authorList>
    </citation>
    <scope>IDENTIFICATION</scope>
</reference>
<dbReference type="SUPFAM" id="SSF56784">
    <property type="entry name" value="HAD-like"/>
    <property type="match status" value="1"/>
</dbReference>